<reference evidence="1 2" key="1">
    <citation type="journal article" date="2018" name="Sci. Rep.">
        <title>Genomic signatures of local adaptation to the degree of environmental predictability in rotifers.</title>
        <authorList>
            <person name="Franch-Gras L."/>
            <person name="Hahn C."/>
            <person name="Garcia-Roger E.M."/>
            <person name="Carmona M.J."/>
            <person name="Serra M."/>
            <person name="Gomez A."/>
        </authorList>
    </citation>
    <scope>NUCLEOTIDE SEQUENCE [LARGE SCALE GENOMIC DNA]</scope>
    <source>
        <strain evidence="1">HYR1</strain>
    </source>
</reference>
<comment type="caution">
    <text evidence="1">The sequence shown here is derived from an EMBL/GenBank/DDBJ whole genome shotgun (WGS) entry which is preliminary data.</text>
</comment>
<dbReference type="AlphaFoldDB" id="A0A3M7QEJ0"/>
<dbReference type="Proteomes" id="UP000276133">
    <property type="component" value="Unassembled WGS sequence"/>
</dbReference>
<proteinExistence type="predicted"/>
<organism evidence="1 2">
    <name type="scientific">Brachionus plicatilis</name>
    <name type="common">Marine rotifer</name>
    <name type="synonym">Brachionus muelleri</name>
    <dbReference type="NCBI Taxonomy" id="10195"/>
    <lineage>
        <taxon>Eukaryota</taxon>
        <taxon>Metazoa</taxon>
        <taxon>Spiralia</taxon>
        <taxon>Gnathifera</taxon>
        <taxon>Rotifera</taxon>
        <taxon>Eurotatoria</taxon>
        <taxon>Monogononta</taxon>
        <taxon>Pseudotrocha</taxon>
        <taxon>Ploima</taxon>
        <taxon>Brachionidae</taxon>
        <taxon>Brachionus</taxon>
    </lineage>
</organism>
<protein>
    <submittedName>
        <fullName evidence="1">Uncharacterized protein</fullName>
    </submittedName>
</protein>
<evidence type="ECO:0000313" key="2">
    <source>
        <dbReference type="Proteomes" id="UP000276133"/>
    </source>
</evidence>
<sequence>MYLENFFEQKNSRCVVFKSSTLNYYTHKRQPDCFLLNLLTTNNSINDNFLAEIEFTVVQESARLIGEFVFEIVNRWQCEILVQKLKNKNVIFCKKKESLSKISYGDRSWAKDMRLTLDEKKEF</sequence>
<accession>A0A3M7QEJ0</accession>
<dbReference type="EMBL" id="REGN01006468">
    <property type="protein sequence ID" value="RNA09441.1"/>
    <property type="molecule type" value="Genomic_DNA"/>
</dbReference>
<keyword evidence="2" id="KW-1185">Reference proteome</keyword>
<gene>
    <name evidence="1" type="ORF">BpHYR1_037952</name>
</gene>
<evidence type="ECO:0000313" key="1">
    <source>
        <dbReference type="EMBL" id="RNA09441.1"/>
    </source>
</evidence>
<name>A0A3M7QEJ0_BRAPC</name>